<dbReference type="InterPro" id="IPR055286">
    <property type="entry name" value="RXYLT1-like"/>
</dbReference>
<evidence type="ECO:0000313" key="5">
    <source>
        <dbReference type="Proteomes" id="UP000444721"/>
    </source>
</evidence>
<comment type="caution">
    <text evidence="4">The sequence shown here is derived from an EMBL/GenBank/DDBJ whole genome shotgun (WGS) entry which is preliminary data.</text>
</comment>
<dbReference type="Proteomes" id="UP000444721">
    <property type="component" value="Unassembled WGS sequence"/>
</dbReference>
<dbReference type="VEuPathDB" id="AmoebaDB:NfTy_031850"/>
<accession>A0A6A5CCS0</accession>
<proteinExistence type="predicted"/>
<gene>
    <name evidence="4" type="ORF">FDP41_000781</name>
</gene>
<dbReference type="AlphaFoldDB" id="A0A6A5CCS0"/>
<name>A0A6A5CCS0_NAEFO</name>
<dbReference type="GeneID" id="68107999"/>
<dbReference type="GO" id="GO:0005794">
    <property type="term" value="C:Golgi apparatus"/>
    <property type="evidence" value="ECO:0007669"/>
    <property type="project" value="TreeGrafter"/>
</dbReference>
<keyword evidence="2" id="KW-0812">Transmembrane</keyword>
<dbReference type="Pfam" id="PF24785">
    <property type="entry name" value="RXYLT1_C"/>
    <property type="match status" value="1"/>
</dbReference>
<evidence type="ECO:0000256" key="2">
    <source>
        <dbReference type="SAM" id="Phobius"/>
    </source>
</evidence>
<feature type="domain" description="RXYLT1 C-terminal" evidence="3">
    <location>
        <begin position="354"/>
        <end position="462"/>
    </location>
</feature>
<dbReference type="PANTHER" id="PTHR15576">
    <property type="entry name" value="RIBITOL-5-PHOSPHATE XYLOSYLTRANSFERASE 1"/>
    <property type="match status" value="1"/>
</dbReference>
<evidence type="ECO:0000259" key="3">
    <source>
        <dbReference type="Pfam" id="PF24785"/>
    </source>
</evidence>
<sequence>MFILPTTNNTSTISTTSTLSSNKRWWWSSWLLSPSKNDKFWKILIVLAVLSIFFTLLSPSSTVMTTHESSSSASSSSSSSNSNAHHQRSTLSTTNTPSRKDRELQVENQFIPTESFAHDGNICIVTTFSPSCEIETLLRLPRSGIISHRVLIKKYEGKEPQEMICHRLDQTEELKKTNYLILVHKDEGEPIPGYNNNFKHAVLEKLGVLYPHTKVVKWLIGDEQLVVLKKENYENFDAVFRNYWNHALTSLNATLQNIHFFPLFTCYPYVSQSYIPRLPPHIQNNEKFMKDLADFQFSSLVPASKRGKFCYFRGQRRIRSGFQIAQMKKIPFTEDGKIVQKEICDISFTDGFNKGSKVDYSLQMLDSALVLCPAGNNPEQFRVWEALENGAIPIPEDLESFSGLPKGHPLKVVDISKHAYVQHPDLIDLIKYFYENPKKMDDYQKTLFTWWFQYKIDCANKMSRALLSN</sequence>
<dbReference type="EMBL" id="VFQX01000002">
    <property type="protein sequence ID" value="KAF0984882.1"/>
    <property type="molecule type" value="Genomic_DNA"/>
</dbReference>
<dbReference type="GO" id="GO:0120053">
    <property type="term" value="F:ribitol beta-1,4-xylosyltransferase activity"/>
    <property type="evidence" value="ECO:0007669"/>
    <property type="project" value="InterPro"/>
</dbReference>
<keyword evidence="2" id="KW-0472">Membrane</keyword>
<feature type="compositionally biased region" description="Low complexity" evidence="1">
    <location>
        <begin position="69"/>
        <end position="84"/>
    </location>
</feature>
<protein>
    <recommendedName>
        <fullName evidence="3">RXYLT1 C-terminal domain-containing protein</fullName>
    </recommendedName>
</protein>
<feature type="region of interest" description="Disordered" evidence="1">
    <location>
        <begin position="67"/>
        <end position="102"/>
    </location>
</feature>
<dbReference type="InterPro" id="IPR057538">
    <property type="entry name" value="RXYLT1_C"/>
</dbReference>
<dbReference type="GO" id="GO:0035269">
    <property type="term" value="P:protein O-linked glycosylation via mannose"/>
    <property type="evidence" value="ECO:0007669"/>
    <property type="project" value="InterPro"/>
</dbReference>
<reference evidence="4 5" key="1">
    <citation type="journal article" date="2019" name="Sci. Rep.">
        <title>Nanopore sequencing improves the draft genome of the human pathogenic amoeba Naegleria fowleri.</title>
        <authorList>
            <person name="Liechti N."/>
            <person name="Schurch N."/>
            <person name="Bruggmann R."/>
            <person name="Wittwer M."/>
        </authorList>
    </citation>
    <scope>NUCLEOTIDE SEQUENCE [LARGE SCALE GENOMIC DNA]</scope>
    <source>
        <strain evidence="4 5">ATCC 30894</strain>
    </source>
</reference>
<dbReference type="PANTHER" id="PTHR15576:SF1">
    <property type="entry name" value="RIBITOL-5-PHOSPHATE XYLOSYLTRANSFERASE 1"/>
    <property type="match status" value="1"/>
</dbReference>
<dbReference type="VEuPathDB" id="AmoebaDB:NF0108480"/>
<feature type="transmembrane region" description="Helical" evidence="2">
    <location>
        <begin position="40"/>
        <end position="57"/>
    </location>
</feature>
<evidence type="ECO:0000313" key="4">
    <source>
        <dbReference type="EMBL" id="KAF0984882.1"/>
    </source>
</evidence>
<dbReference type="RefSeq" id="XP_044569595.1">
    <property type="nucleotide sequence ID" value="XM_044711595.1"/>
</dbReference>
<keyword evidence="5" id="KW-1185">Reference proteome</keyword>
<keyword evidence="2" id="KW-1133">Transmembrane helix</keyword>
<evidence type="ECO:0000256" key="1">
    <source>
        <dbReference type="SAM" id="MobiDB-lite"/>
    </source>
</evidence>
<dbReference type="OrthoDB" id="8560686at2759"/>
<organism evidence="4 5">
    <name type="scientific">Naegleria fowleri</name>
    <name type="common">Brain eating amoeba</name>
    <dbReference type="NCBI Taxonomy" id="5763"/>
    <lineage>
        <taxon>Eukaryota</taxon>
        <taxon>Discoba</taxon>
        <taxon>Heterolobosea</taxon>
        <taxon>Tetramitia</taxon>
        <taxon>Eutetramitia</taxon>
        <taxon>Vahlkampfiidae</taxon>
        <taxon>Naegleria</taxon>
    </lineage>
</organism>
<dbReference type="VEuPathDB" id="AmoebaDB:FDP41_000781"/>